<proteinExistence type="predicted"/>
<feature type="region of interest" description="Disordered" evidence="1">
    <location>
        <begin position="133"/>
        <end position="158"/>
    </location>
</feature>
<name>A0A1Y1Z6R8_9FUNG</name>
<dbReference type="OrthoDB" id="2155847at2759"/>
<dbReference type="InterPro" id="IPR045342">
    <property type="entry name" value="Etd1"/>
</dbReference>
<evidence type="ECO:0000313" key="2">
    <source>
        <dbReference type="EMBL" id="ORY05505.1"/>
    </source>
</evidence>
<protein>
    <submittedName>
        <fullName evidence="2">Uncharacterized protein</fullName>
    </submittedName>
</protein>
<organism evidence="2 3">
    <name type="scientific">Neocallimastix californiae</name>
    <dbReference type="NCBI Taxonomy" id="1754190"/>
    <lineage>
        <taxon>Eukaryota</taxon>
        <taxon>Fungi</taxon>
        <taxon>Fungi incertae sedis</taxon>
        <taxon>Chytridiomycota</taxon>
        <taxon>Chytridiomycota incertae sedis</taxon>
        <taxon>Neocallimastigomycetes</taxon>
        <taxon>Neocallimastigales</taxon>
        <taxon>Neocallimastigaceae</taxon>
        <taxon>Neocallimastix</taxon>
    </lineage>
</organism>
<dbReference type="Pfam" id="PF20162">
    <property type="entry name" value="Etd1"/>
    <property type="match status" value="1"/>
</dbReference>
<dbReference type="EMBL" id="MCOG01000449">
    <property type="protein sequence ID" value="ORY05505.1"/>
    <property type="molecule type" value="Genomic_DNA"/>
</dbReference>
<accession>A0A1Y1Z6R8</accession>
<comment type="caution">
    <text evidence="2">The sequence shown here is derived from an EMBL/GenBank/DDBJ whole genome shotgun (WGS) entry which is preliminary data.</text>
</comment>
<reference evidence="2 3" key="1">
    <citation type="submission" date="2016-08" db="EMBL/GenBank/DDBJ databases">
        <title>A Parts List for Fungal Cellulosomes Revealed by Comparative Genomics.</title>
        <authorList>
            <consortium name="DOE Joint Genome Institute"/>
            <person name="Haitjema C.H."/>
            <person name="Gilmore S.P."/>
            <person name="Henske J.K."/>
            <person name="Solomon K.V."/>
            <person name="De Groot R."/>
            <person name="Kuo A."/>
            <person name="Mondo S.J."/>
            <person name="Salamov A.A."/>
            <person name="Labutti K."/>
            <person name="Zhao Z."/>
            <person name="Chiniquy J."/>
            <person name="Barry K."/>
            <person name="Brewer H.M."/>
            <person name="Purvine S.O."/>
            <person name="Wright A.T."/>
            <person name="Boxma B."/>
            <person name="Van Alen T."/>
            <person name="Hackstein J.H."/>
            <person name="Baker S.E."/>
            <person name="Grigoriev I.V."/>
            <person name="O'Malley M.A."/>
        </authorList>
    </citation>
    <scope>NUCLEOTIDE SEQUENCE [LARGE SCALE GENOMIC DNA]</scope>
    <source>
        <strain evidence="2 3">G1</strain>
    </source>
</reference>
<feature type="region of interest" description="Disordered" evidence="1">
    <location>
        <begin position="191"/>
        <end position="236"/>
    </location>
</feature>
<dbReference type="Proteomes" id="UP000193920">
    <property type="component" value="Unassembled WGS sequence"/>
</dbReference>
<dbReference type="GO" id="GO:1902412">
    <property type="term" value="P:regulation of mitotic cytokinesis"/>
    <property type="evidence" value="ECO:0007669"/>
    <property type="project" value="InterPro"/>
</dbReference>
<evidence type="ECO:0000313" key="3">
    <source>
        <dbReference type="Proteomes" id="UP000193920"/>
    </source>
</evidence>
<evidence type="ECO:0000256" key="1">
    <source>
        <dbReference type="SAM" id="MobiDB-lite"/>
    </source>
</evidence>
<dbReference type="STRING" id="1754190.A0A1Y1Z6R8"/>
<sequence>MEIDTIKTNETNRTRKHDFHTISTSKNISKEKLNLINHEFSQVSIKNDLKANINNSKTKKVKNSLNSILIATLLPTSIVYPNVLDYICNNSDKRKDGITKRNSRKNKKFWTTIRKKKITEINIEDDRIINSSILSPDYAPSPSSFKNEDLSKTQENSKSNLEKRLFENNNDNNLQQNIPQQQQNIPNKNKSIENIYNNNNNNIPNNSSEINKLSPNTNNNNNNNNNSSKEQLNDNNNIKKVDIRKGSISKSLSSGYVNKNELAHYSSLGLYDNIDLKDNVRNGKDVRNKTFNVASMKKNRSLVTTIDTNVHGKNEKGYSSWNNLSVDDDNKSIMYSISPTLVHGELQKKIDNQFPTYSEQISNLKNTYIITRHNSIDIRKEKENKRSSLIKKSSESLSLNKQKLLNNSKRTSAEQMKHSSLIMNSSNIIINSNRSIEIINPDSNPVIKEKLSPNQEAIKNISEKSIRVNTDVSDLAIDSSMSTVTRSNQNDTNNNNNNNVNVTNETSAAKEYNNILNVIDSNDNFYSIDNMDSSGDISIMSSNNGTSQYFDVMTNSKFKNGNSMSSIPSISITNVNSKKTKTITESKLKNATTISESDDRVSNSSEENNEDQILTPKNQSNAQLKSQSKSTFSSFGIEEDEISIKGPLLTFPNESYTNNFSQNYLNNAIKQNKYSSTISFEDDDFDKQSLERKPTNLEKLQNLFINDDSSVDTKTGSKNDGKKKVANDYLKSFSNDFETWDEDFDGDFNIPDTVVNSQKILKQEIISFKSFAVNIEDIKKLYSNINEVKDKACENSDIQIQNSIKHIDEKYVDCIEKYEVLIDLAEQDENDDDSKISTKLPFERYITVLEELLNDNSTNVKKELDSEKIFSKDGNNINKNYIFGINVLPILLNNIEPIRKDLKDYYLELCNLLSKPN</sequence>
<feature type="region of interest" description="Disordered" evidence="1">
    <location>
        <begin position="581"/>
        <end position="627"/>
    </location>
</feature>
<dbReference type="AlphaFoldDB" id="A0A1Y1Z6R8"/>
<keyword evidence="3" id="KW-1185">Reference proteome</keyword>
<dbReference type="GO" id="GO:0005096">
    <property type="term" value="F:GTPase activator activity"/>
    <property type="evidence" value="ECO:0007669"/>
    <property type="project" value="InterPro"/>
</dbReference>
<gene>
    <name evidence="2" type="ORF">LY90DRAFT_678444</name>
</gene>
<feature type="compositionally biased region" description="Polar residues" evidence="1">
    <location>
        <begin position="602"/>
        <end position="627"/>
    </location>
</feature>